<dbReference type="OrthoDB" id="5920525at2759"/>
<sequence length="360" mass="41252">MESAGMKDNPEQNDNDVCLKFFHNTVYYDEAEKRYMVKLPFKINPKCVPDNYSMTYARLRNSVSSMSPNESYMEKYNAIFIEQLEKGIIEQVPDAELTEPSHYLSQHGVIKKDGDQIKVRCVYDGSAKTKGHISINGALFRGPVLLPDLAEILLRSHLPKILISSDIEKAFLMVGLQRESRNYPRFLWLEDHIKPLDPDNIVTYRFQRVPFGLICSPFLLSGTIHHHLETMATPLSQCLLRNMYVDNIFHGVTNFKEGTTFYKGSKSLFNKAGMNLCAYASNSEELNNFFDQKELTKTARIQKLLGLYWNTDKDQLVIRLPTTPPPDIIWSKRKISKEVASIYVSLGWTSSTTLISKTFL</sequence>
<dbReference type="InterPro" id="IPR043128">
    <property type="entry name" value="Rev_trsase/Diguanyl_cyclase"/>
</dbReference>
<accession>A0A0C2DRS9</accession>
<evidence type="ECO:0000313" key="1">
    <source>
        <dbReference type="EMBL" id="KIH65457.1"/>
    </source>
</evidence>
<dbReference type="AlphaFoldDB" id="A0A0C2DRS9"/>
<dbReference type="PANTHER" id="PTHR47331">
    <property type="entry name" value="PHD-TYPE DOMAIN-CONTAINING PROTEIN"/>
    <property type="match status" value="1"/>
</dbReference>
<reference evidence="1 2" key="1">
    <citation type="submission" date="2013-12" db="EMBL/GenBank/DDBJ databases">
        <title>Draft genome of the parsitic nematode Ancylostoma duodenale.</title>
        <authorList>
            <person name="Mitreva M."/>
        </authorList>
    </citation>
    <scope>NUCLEOTIDE SEQUENCE [LARGE SCALE GENOMIC DNA]</scope>
    <source>
        <strain evidence="1 2">Zhejiang</strain>
    </source>
</reference>
<evidence type="ECO:0008006" key="3">
    <source>
        <dbReference type="Google" id="ProtNLM"/>
    </source>
</evidence>
<keyword evidence="2" id="KW-1185">Reference proteome</keyword>
<dbReference type="InterPro" id="IPR043502">
    <property type="entry name" value="DNA/RNA_pol_sf"/>
</dbReference>
<proteinExistence type="predicted"/>
<name>A0A0C2DRS9_9BILA</name>
<dbReference type="Gene3D" id="3.10.10.10">
    <property type="entry name" value="HIV Type 1 Reverse Transcriptase, subunit A, domain 1"/>
    <property type="match status" value="1"/>
</dbReference>
<dbReference type="SUPFAM" id="SSF56672">
    <property type="entry name" value="DNA/RNA polymerases"/>
    <property type="match status" value="1"/>
</dbReference>
<dbReference type="Proteomes" id="UP000054047">
    <property type="component" value="Unassembled WGS sequence"/>
</dbReference>
<protein>
    <recommendedName>
        <fullName evidence="3">Reverse transcriptase domain-containing protein</fullName>
    </recommendedName>
</protein>
<dbReference type="EMBL" id="KN727545">
    <property type="protein sequence ID" value="KIH65457.1"/>
    <property type="molecule type" value="Genomic_DNA"/>
</dbReference>
<dbReference type="Gene3D" id="3.30.70.270">
    <property type="match status" value="1"/>
</dbReference>
<gene>
    <name evidence="1" type="ORF">ANCDUO_04223</name>
</gene>
<evidence type="ECO:0000313" key="2">
    <source>
        <dbReference type="Proteomes" id="UP000054047"/>
    </source>
</evidence>
<dbReference type="PANTHER" id="PTHR47331:SF1">
    <property type="entry name" value="GAG-LIKE PROTEIN"/>
    <property type="match status" value="1"/>
</dbReference>
<organism evidence="1 2">
    <name type="scientific">Ancylostoma duodenale</name>
    <dbReference type="NCBI Taxonomy" id="51022"/>
    <lineage>
        <taxon>Eukaryota</taxon>
        <taxon>Metazoa</taxon>
        <taxon>Ecdysozoa</taxon>
        <taxon>Nematoda</taxon>
        <taxon>Chromadorea</taxon>
        <taxon>Rhabditida</taxon>
        <taxon>Rhabditina</taxon>
        <taxon>Rhabditomorpha</taxon>
        <taxon>Strongyloidea</taxon>
        <taxon>Ancylostomatidae</taxon>
        <taxon>Ancylostomatinae</taxon>
        <taxon>Ancylostoma</taxon>
    </lineage>
</organism>